<dbReference type="InterPro" id="IPR037232">
    <property type="entry name" value="NADH_quin_OxRdtase_su_C/D-like"/>
</dbReference>
<dbReference type="GO" id="GO:0008137">
    <property type="term" value="F:NADH dehydrogenase (ubiquinone) activity"/>
    <property type="evidence" value="ECO:0007669"/>
    <property type="project" value="InterPro"/>
</dbReference>
<dbReference type="GO" id="GO:0048038">
    <property type="term" value="F:quinone binding"/>
    <property type="evidence" value="ECO:0007669"/>
    <property type="project" value="InterPro"/>
</dbReference>
<dbReference type="Pfam" id="PF00346">
    <property type="entry name" value="Complex1_49kDa"/>
    <property type="match status" value="2"/>
</dbReference>
<organism evidence="6 7">
    <name type="scientific">Thermococcus barophilus</name>
    <dbReference type="NCBI Taxonomy" id="55802"/>
    <lineage>
        <taxon>Archaea</taxon>
        <taxon>Methanobacteriati</taxon>
        <taxon>Methanobacteriota</taxon>
        <taxon>Thermococci</taxon>
        <taxon>Thermococcales</taxon>
        <taxon>Thermococcaceae</taxon>
        <taxon>Thermococcus</taxon>
    </lineage>
</organism>
<keyword evidence="3" id="KW-0533">Nickel</keyword>
<keyword evidence="3" id="KW-0460">Magnesium</keyword>
<comment type="cofactor">
    <cofactor evidence="3">
        <name>Ni(2+)</name>
        <dbReference type="ChEBI" id="CHEBI:49786"/>
    </cofactor>
</comment>
<keyword evidence="3" id="KW-0479">Metal-binding</keyword>
<feature type="domain" description="NADH:ubiquinone oxidoreductase 30kDa subunit" evidence="4">
    <location>
        <begin position="28"/>
        <end position="144"/>
    </location>
</feature>
<evidence type="ECO:0000313" key="6">
    <source>
        <dbReference type="EMBL" id="ALM74614.1"/>
    </source>
</evidence>
<keyword evidence="3" id="KW-0408">Iron</keyword>
<dbReference type="GO" id="GO:0016151">
    <property type="term" value="F:nickel cation binding"/>
    <property type="evidence" value="ECO:0007669"/>
    <property type="project" value="InterPro"/>
</dbReference>
<dbReference type="InterPro" id="IPR029014">
    <property type="entry name" value="NiFe-Hase_large"/>
</dbReference>
<keyword evidence="1" id="KW-0560">Oxidoreductase</keyword>
<dbReference type="PANTHER" id="PTHR43485">
    <property type="entry name" value="HYDROGENASE-4 COMPONENT G"/>
    <property type="match status" value="1"/>
</dbReference>
<name>A0A0S1X9Z9_THEBA</name>
<dbReference type="EMBL" id="CP013050">
    <property type="protein sequence ID" value="ALM74614.1"/>
    <property type="molecule type" value="Genomic_DNA"/>
</dbReference>
<feature type="domain" description="NADH-quinone oxidoreductase subunit D" evidence="5">
    <location>
        <begin position="448"/>
        <end position="522"/>
    </location>
</feature>
<dbReference type="Gene3D" id="1.10.645.10">
    <property type="entry name" value="Cytochrome-c3 Hydrogenase, chain B"/>
    <property type="match status" value="1"/>
</dbReference>
<dbReference type="AlphaFoldDB" id="A0A0S1X9Z9"/>
<dbReference type="PATRIC" id="fig|55802.8.peg.647"/>
<proteinExistence type="predicted"/>
<keyword evidence="2" id="KW-0520">NAD</keyword>
<gene>
    <name evidence="6" type="ORF">TBCH5v1_0654</name>
</gene>
<dbReference type="InterPro" id="IPR001501">
    <property type="entry name" value="Ni-dep_hyd_lsu"/>
</dbReference>
<feature type="binding site" evidence="3">
    <location>
        <position position="516"/>
    </location>
    <ligand>
        <name>Ni(2+)</name>
        <dbReference type="ChEBI" id="CHEBI:49786"/>
    </ligand>
</feature>
<evidence type="ECO:0000259" key="4">
    <source>
        <dbReference type="Pfam" id="PF00329"/>
    </source>
</evidence>
<feature type="binding site" evidence="3">
    <location>
        <position position="226"/>
    </location>
    <ligand>
        <name>Ni(2+)</name>
        <dbReference type="ChEBI" id="CHEBI:49786"/>
    </ligand>
</feature>
<dbReference type="RefSeq" id="WP_056933469.1">
    <property type="nucleotide sequence ID" value="NZ_CP013050.1"/>
</dbReference>
<feature type="binding site" evidence="3">
    <location>
        <position position="483"/>
    </location>
    <ligand>
        <name>Mg(2+)</name>
        <dbReference type="ChEBI" id="CHEBI:18420"/>
    </ligand>
</feature>
<dbReference type="GO" id="GO:0016651">
    <property type="term" value="F:oxidoreductase activity, acting on NAD(P)H"/>
    <property type="evidence" value="ECO:0007669"/>
    <property type="project" value="InterPro"/>
</dbReference>
<dbReference type="SUPFAM" id="SSF56762">
    <property type="entry name" value="HydB/Nqo4-like"/>
    <property type="match status" value="1"/>
</dbReference>
<evidence type="ECO:0000256" key="1">
    <source>
        <dbReference type="ARBA" id="ARBA00023002"/>
    </source>
</evidence>
<evidence type="ECO:0000259" key="5">
    <source>
        <dbReference type="Pfam" id="PF00346"/>
    </source>
</evidence>
<feature type="binding site" evidence="3">
    <location>
        <position position="206"/>
    </location>
    <ligand>
        <name>Mg(2+)</name>
        <dbReference type="ChEBI" id="CHEBI:18420"/>
    </ligand>
</feature>
<evidence type="ECO:0000256" key="3">
    <source>
        <dbReference type="PIRSR" id="PIRSR601501-1"/>
    </source>
</evidence>
<dbReference type="InterPro" id="IPR052197">
    <property type="entry name" value="ComplexI_49kDa-like"/>
</dbReference>
<sequence>MIAEFERKFRAVLEKKVIGEKKVLYTLLVRREDFIDMVKFILNMENTRLFTMVGMDERHTEEAFSVTYWFADIKAREILGIRLYVPEDEPEFPSVAGFHKGALWFEREVQDLLGLRARGIPDPRRLILPDDWPENAYPLREDFEYYLSPEGERRPSYRNPQDGSGVHSLGPYHVALDEPAHFRLFVKGEKIVDVDYRGFYSHRGIEKLARGRMNYNQVMFLAERICGICGFCHSAAYAQALEEAGKIEIPDRARYIRTILLEIERIHSQLLAVGIAAHLAGFDTGFMRTWELREKVMFLAERLTGNRKTYGMIIAGGVRRDILDYRRELIEKTIKELRKGLKELSEFLLSSGTFKKRLRGVGVLSKSTARELDVCGPVARGSGIDYDVRRDFPYAAYDELPFEVPVYSEGDALARTMVRLDEVRESIEIIDHALDSLPSGSLVAEFDEIPAGREGISAVEAPRGENVHYVMTDDRNMIFRWRIKAATYNNLQAAPDMLKGYTIADAPIIIATIDPCYSCTERVQVVDVESGKVKTISLGGGTCP</sequence>
<accession>A0A0S1X9Z9</accession>
<dbReference type="Pfam" id="PF00329">
    <property type="entry name" value="Complex1_30kDa"/>
    <property type="match status" value="1"/>
</dbReference>
<reference evidence="6 7" key="1">
    <citation type="journal article" date="2016" name="Genome Announc.">
        <title>Complete genome sequence of the hyperthermophilic and piezophilic archaeon Thermococcus barophilus Ch5, capable of growth at the expense of hydrogenogenesis from carbon monoxide and formate.</title>
        <authorList>
            <person name="Oger P."/>
            <person name="Sokolova T.G."/>
            <person name="Kozhevnikova D.A."/>
            <person name="Taranov E.A."/>
            <person name="Vannier P."/>
            <person name="Lee H.S."/>
            <person name="Kwon K.K."/>
            <person name="Kang S.G."/>
            <person name="Lee J.H."/>
            <person name="Bonch-Osmolovskaya E.A."/>
            <person name="Lebedinsky A.V."/>
        </authorList>
    </citation>
    <scope>NUCLEOTIDE SEQUENCE [LARGE SCALE GENOMIC DNA]</scope>
    <source>
        <strain evidence="7">Ch5</strain>
    </source>
</reference>
<dbReference type="GeneID" id="26135933"/>
<dbReference type="STRING" id="55802.TBCH5v1_0654"/>
<dbReference type="InterPro" id="IPR001135">
    <property type="entry name" value="NADH_Q_OxRdtase_suD"/>
</dbReference>
<dbReference type="PANTHER" id="PTHR43485:SF1">
    <property type="entry name" value="FORMATE HYDROGENLYASE SUBUNIT 5-RELATED"/>
    <property type="match status" value="1"/>
</dbReference>
<dbReference type="InterPro" id="IPR001268">
    <property type="entry name" value="NADH_UbQ_OxRdtase_30kDa_su"/>
</dbReference>
<feature type="domain" description="NADH-quinone oxidoreductase subunit D" evidence="5">
    <location>
        <begin position="281"/>
        <end position="445"/>
    </location>
</feature>
<dbReference type="Pfam" id="PF00374">
    <property type="entry name" value="NiFeSe_Hases"/>
    <property type="match status" value="1"/>
</dbReference>
<feature type="binding site" evidence="3">
    <location>
        <position position="229"/>
    </location>
    <ligand>
        <name>Fe cation</name>
        <dbReference type="ChEBI" id="CHEBI:24875"/>
    </ligand>
</feature>
<dbReference type="GO" id="GO:0051287">
    <property type="term" value="F:NAD binding"/>
    <property type="evidence" value="ECO:0007669"/>
    <property type="project" value="InterPro"/>
</dbReference>
<comment type="cofactor">
    <cofactor evidence="3">
        <name>Fe cation</name>
        <dbReference type="ChEBI" id="CHEBI:24875"/>
    </cofactor>
</comment>
<feature type="binding site" evidence="3">
    <location>
        <position position="519"/>
    </location>
    <ligand>
        <name>Fe cation</name>
        <dbReference type="ChEBI" id="CHEBI:24875"/>
    </ligand>
</feature>
<dbReference type="Proteomes" id="UP000066042">
    <property type="component" value="Chromosome"/>
</dbReference>
<protein>
    <submittedName>
        <fullName evidence="6">Membrane bound subgroup 4b [NiFe]-hydrogenase MBH(B)1, subunit Mbh(B)1(K+L) (Fused) (Catalytic subunit)</fullName>
    </submittedName>
</protein>
<dbReference type="SUPFAM" id="SSF143243">
    <property type="entry name" value="Nqo5-like"/>
    <property type="match status" value="1"/>
</dbReference>
<feature type="binding site" evidence="3">
    <location>
        <position position="229"/>
    </location>
    <ligand>
        <name>Ni(2+)</name>
        <dbReference type="ChEBI" id="CHEBI:49786"/>
    </ligand>
</feature>
<dbReference type="Gene3D" id="3.30.460.80">
    <property type="entry name" value="NADH:ubiquinone oxidoreductase, 30kDa subunit"/>
    <property type="match status" value="1"/>
</dbReference>
<evidence type="ECO:0000313" key="7">
    <source>
        <dbReference type="Proteomes" id="UP000066042"/>
    </source>
</evidence>
<evidence type="ECO:0000256" key="2">
    <source>
        <dbReference type="ARBA" id="ARBA00023027"/>
    </source>
</evidence>